<dbReference type="SUPFAM" id="SSF51905">
    <property type="entry name" value="FAD/NAD(P)-binding domain"/>
    <property type="match status" value="1"/>
</dbReference>
<sequence length="584" mass="62523">MNTDVDVVVVGAGPTGLMAANWLARFGVEAVVIDRKSGPTRESRALAVQSRSMEIYSQLGVGAEVLARSQQATVMRPAIGSHLLDRVQLGGMGHGLTPFPGLYVLEQSANEEILAANLDRLGGQVLWNHAFVGLRQQPHPGGPGQGHGHGAGGAGADPGVGVVVEVEGPDGIRHELTARYVIAADGAGSPVRTHLGIGFQGATNDQTFFVIDGYGVEGLEPGISIRISSENFMLAFPMGAGDDESRYRLVGIIHPPARQSAPDQPGGGQPGGWKRGSGRPDGGDRDASGADGAAPEAAPPKEGATGDEQLARTMLLNDFGVRYAGSSWFSTYRVHHRVAATFRAGNVFLAGDAAHVHSPVGGQGMNTGLQDAHNLACKLADVIQGRMPPEYLDRYEAERRPVALRLVATTDRLFALVSSTTPAARFVRTRVLPVVWPALFRLLPHSPMRGRFAGYLGQFRIHYWLGEGQRQRAQRRHGSRRTTRRGRVLGRRLPWTGAPALEGGNAADNFAPLARAVWQVHAYGSAGSARARRLAAEHRMPMFRFPAAPARNLPDGTVVVVRPDGFVAQLSGPWERFEPDQTHR</sequence>
<protein>
    <submittedName>
        <fullName evidence="6">2-polyprenyl-6-methoxyphenol hydroxylase</fullName>
    </submittedName>
</protein>
<dbReference type="Gene3D" id="3.30.70.2450">
    <property type="match status" value="1"/>
</dbReference>
<feature type="compositionally biased region" description="Low complexity" evidence="4">
    <location>
        <begin position="289"/>
        <end position="303"/>
    </location>
</feature>
<dbReference type="PANTHER" id="PTHR43004:SF19">
    <property type="entry name" value="BINDING MONOOXYGENASE, PUTATIVE (JCVI)-RELATED"/>
    <property type="match status" value="1"/>
</dbReference>
<dbReference type="InterPro" id="IPR050641">
    <property type="entry name" value="RIFMO-like"/>
</dbReference>
<comment type="cofactor">
    <cofactor evidence="1">
        <name>FAD</name>
        <dbReference type="ChEBI" id="CHEBI:57692"/>
    </cofactor>
</comment>
<evidence type="ECO:0000259" key="5">
    <source>
        <dbReference type="Pfam" id="PF01494"/>
    </source>
</evidence>
<dbReference type="GO" id="GO:0071949">
    <property type="term" value="F:FAD binding"/>
    <property type="evidence" value="ECO:0007669"/>
    <property type="project" value="InterPro"/>
</dbReference>
<gene>
    <name evidence="6" type="ORF">NCCP1664_18880</name>
</gene>
<accession>A0A5A7NTA8</accession>
<keyword evidence="2" id="KW-0285">Flavoprotein</keyword>
<dbReference type="EMBL" id="BKDJ01000008">
    <property type="protein sequence ID" value="GER23392.1"/>
    <property type="molecule type" value="Genomic_DNA"/>
</dbReference>
<feature type="domain" description="FAD-binding" evidence="5">
    <location>
        <begin position="170"/>
        <end position="212"/>
    </location>
</feature>
<organism evidence="6 7">
    <name type="scientific">Zafaria cholistanensis</name>
    <dbReference type="NCBI Taxonomy" id="1682741"/>
    <lineage>
        <taxon>Bacteria</taxon>
        <taxon>Bacillati</taxon>
        <taxon>Actinomycetota</taxon>
        <taxon>Actinomycetes</taxon>
        <taxon>Micrococcales</taxon>
        <taxon>Micrococcaceae</taxon>
        <taxon>Zafaria</taxon>
    </lineage>
</organism>
<evidence type="ECO:0000256" key="4">
    <source>
        <dbReference type="SAM" id="MobiDB-lite"/>
    </source>
</evidence>
<proteinExistence type="predicted"/>
<evidence type="ECO:0000313" key="7">
    <source>
        <dbReference type="Proteomes" id="UP000325307"/>
    </source>
</evidence>
<dbReference type="InterPro" id="IPR002938">
    <property type="entry name" value="FAD-bd"/>
</dbReference>
<evidence type="ECO:0000256" key="3">
    <source>
        <dbReference type="ARBA" id="ARBA00022827"/>
    </source>
</evidence>
<dbReference type="Proteomes" id="UP000325307">
    <property type="component" value="Unassembled WGS sequence"/>
</dbReference>
<evidence type="ECO:0000256" key="2">
    <source>
        <dbReference type="ARBA" id="ARBA00022630"/>
    </source>
</evidence>
<feature type="region of interest" description="Disordered" evidence="4">
    <location>
        <begin position="255"/>
        <end position="306"/>
    </location>
</feature>
<dbReference type="PANTHER" id="PTHR43004">
    <property type="entry name" value="TRK SYSTEM POTASSIUM UPTAKE PROTEIN"/>
    <property type="match status" value="1"/>
</dbReference>
<dbReference type="AlphaFoldDB" id="A0A5A7NTA8"/>
<dbReference type="InterPro" id="IPR036188">
    <property type="entry name" value="FAD/NAD-bd_sf"/>
</dbReference>
<evidence type="ECO:0000313" key="6">
    <source>
        <dbReference type="EMBL" id="GER23392.1"/>
    </source>
</evidence>
<dbReference type="PRINTS" id="PR00420">
    <property type="entry name" value="RNGMNOXGNASE"/>
</dbReference>
<comment type="caution">
    <text evidence="6">The sequence shown here is derived from an EMBL/GenBank/DDBJ whole genome shotgun (WGS) entry which is preliminary data.</text>
</comment>
<keyword evidence="3" id="KW-0274">FAD</keyword>
<feature type="compositionally biased region" description="Gly residues" evidence="4">
    <location>
        <begin position="265"/>
        <end position="275"/>
    </location>
</feature>
<name>A0A5A7NTA8_9MICC</name>
<dbReference type="Gene3D" id="3.50.50.60">
    <property type="entry name" value="FAD/NAD(P)-binding domain"/>
    <property type="match status" value="1"/>
</dbReference>
<reference evidence="6 7" key="1">
    <citation type="submission" date="2019-09" db="EMBL/GenBank/DDBJ databases">
        <title>Arthrobacter zafarii sp. nov., a moderately thermotolerant and halotolerant actinobacterium isolated from Cholistan desert soil of Pakistan.</title>
        <authorList>
            <person name="Amin A."/>
            <person name="Ahmed I."/>
            <person name="Khalid N."/>
            <person name="Schumann P."/>
            <person name="Busse H.J."/>
            <person name="Khan I.U."/>
            <person name="Li S."/>
            <person name="Li W.J."/>
        </authorList>
    </citation>
    <scope>NUCLEOTIDE SEQUENCE [LARGE SCALE GENOMIC DNA]</scope>
    <source>
        <strain evidence="6 7">NCCP-1664</strain>
    </source>
</reference>
<evidence type="ECO:0000256" key="1">
    <source>
        <dbReference type="ARBA" id="ARBA00001974"/>
    </source>
</evidence>
<dbReference type="Pfam" id="PF01494">
    <property type="entry name" value="FAD_binding_3"/>
    <property type="match status" value="3"/>
</dbReference>
<dbReference type="RefSeq" id="WP_172627357.1">
    <property type="nucleotide sequence ID" value="NZ_BKDJ01000008.1"/>
</dbReference>
<feature type="domain" description="FAD-binding" evidence="5">
    <location>
        <begin position="4"/>
        <end position="137"/>
    </location>
</feature>
<feature type="domain" description="FAD-binding" evidence="5">
    <location>
        <begin position="326"/>
        <end position="408"/>
    </location>
</feature>
<dbReference type="GO" id="GO:0016709">
    <property type="term" value="F:oxidoreductase activity, acting on paired donors, with incorporation or reduction of molecular oxygen, NAD(P)H as one donor, and incorporation of one atom of oxygen"/>
    <property type="evidence" value="ECO:0007669"/>
    <property type="project" value="UniProtKB-ARBA"/>
</dbReference>
<keyword evidence="7" id="KW-1185">Reference proteome</keyword>